<feature type="region of interest" description="Disordered" evidence="1">
    <location>
        <begin position="409"/>
        <end position="429"/>
    </location>
</feature>
<dbReference type="EMBL" id="CAAKMV010000044">
    <property type="protein sequence ID" value="VIO52822.1"/>
    <property type="molecule type" value="Genomic_DNA"/>
</dbReference>
<feature type="compositionally biased region" description="Low complexity" evidence="1">
    <location>
        <begin position="417"/>
        <end position="428"/>
    </location>
</feature>
<sequence>MATGPRPKDATAAEPLLAPAWVNPDLGRLMVVHKDVITPAADGNSSDSDSSASTSTSTKSYYKSWAESLVDLPAGAIFARINGVTPTSKRDYDTVQSGTSSHFIWNSDLYYCNHSCSPTLECDTSTWEVRVSRDRPLRKGDVLSVFYPSTEWIMAREFTCWCGAGEQRCCGTIRGARDMHDADLRRFWLNRHIYELPIYICVLPFTVLSDLRLTFAGLECHFEVSMVGRCSRGRRRPARNSDRVSISGTSNTTGEGGSRGPNVTTDRSHDMEPSISNVTGRHPRSHALSMGNTVDTTDSPADVDLLPFIDWGLFSENDHLGMAAEDGNSIDMLSDLGQFNTDDTLWSNMDNLDMPSPFETSAPGLSMASTFPTAALPTPPASAAGRTKRPTNTYSSFGAVPASVSSNLISQLRQPQSKGSGDTTTTGSRPGIGVFVKILSTLETELGNLPPSIDRTMHVVNTSTKSVHRVSQCPPTQLGIAGLMLALVSIDMILILIESRISRWRECRTTELDQRNFQDSFPGTPRLSDSGHGQRDQLLLGHYKAESEETDVIWRHIIIAELRRVRKLIQGLNGHLDDPRHGVKAPVERLRTSCAHMDHRAALLMTTLQRYDQNTGTSMASAF</sequence>
<protein>
    <recommendedName>
        <fullName evidence="4">SET domain-containing protein</fullName>
    </recommendedName>
</protein>
<evidence type="ECO:0000313" key="3">
    <source>
        <dbReference type="EMBL" id="VIO52822.1"/>
    </source>
</evidence>
<gene>
    <name evidence="3" type="ORF">FUG_LOCUS55121</name>
    <name evidence="2" type="ORF">MDCFG202_LOCUS63819</name>
</gene>
<accession>A0A4E9E4C0</accession>
<evidence type="ECO:0000313" key="2">
    <source>
        <dbReference type="EMBL" id="CAG1969462.1"/>
    </source>
</evidence>
<dbReference type="SUPFAM" id="SSF82199">
    <property type="entry name" value="SET domain"/>
    <property type="match status" value="1"/>
</dbReference>
<dbReference type="InterPro" id="IPR046341">
    <property type="entry name" value="SET_dom_sf"/>
</dbReference>
<reference evidence="2" key="2">
    <citation type="submission" date="2021-03" db="EMBL/GenBank/DDBJ databases">
        <authorList>
            <person name="Alouane T."/>
            <person name="Langin T."/>
            <person name="Bonhomme L."/>
        </authorList>
    </citation>
    <scope>NUCLEOTIDE SEQUENCE</scope>
    <source>
        <strain evidence="2">MDC_Fg202</strain>
    </source>
</reference>
<name>A0A4E9E4C0_GIBZA</name>
<reference evidence="3" key="1">
    <citation type="submission" date="2019-04" db="EMBL/GenBank/DDBJ databases">
        <authorList>
            <person name="Melise S."/>
            <person name="Noan J."/>
            <person name="Okalmin O."/>
        </authorList>
    </citation>
    <scope>NUCLEOTIDE SEQUENCE</scope>
    <source>
        <strain evidence="3">FN9</strain>
    </source>
</reference>
<evidence type="ECO:0000256" key="1">
    <source>
        <dbReference type="SAM" id="MobiDB-lite"/>
    </source>
</evidence>
<organism evidence="3">
    <name type="scientific">Gibberella zeae</name>
    <name type="common">Wheat head blight fungus</name>
    <name type="synonym">Fusarium graminearum</name>
    <dbReference type="NCBI Taxonomy" id="5518"/>
    <lineage>
        <taxon>Eukaryota</taxon>
        <taxon>Fungi</taxon>
        <taxon>Dikarya</taxon>
        <taxon>Ascomycota</taxon>
        <taxon>Pezizomycotina</taxon>
        <taxon>Sordariomycetes</taxon>
        <taxon>Hypocreomycetidae</taxon>
        <taxon>Hypocreales</taxon>
        <taxon>Nectriaceae</taxon>
        <taxon>Fusarium</taxon>
    </lineage>
</organism>
<dbReference type="AlphaFoldDB" id="A0A4E9E4C0"/>
<feature type="region of interest" description="Disordered" evidence="1">
    <location>
        <begin position="233"/>
        <end position="296"/>
    </location>
</feature>
<evidence type="ECO:0008006" key="4">
    <source>
        <dbReference type="Google" id="ProtNLM"/>
    </source>
</evidence>
<dbReference type="InterPro" id="IPR053201">
    <property type="entry name" value="Flavunoidine_N-MTase"/>
</dbReference>
<proteinExistence type="predicted"/>
<dbReference type="Proteomes" id="UP000746612">
    <property type="component" value="Unassembled WGS sequence"/>
</dbReference>
<dbReference type="EMBL" id="CAJPIJ010000078">
    <property type="protein sequence ID" value="CAG1969462.1"/>
    <property type="molecule type" value="Genomic_DNA"/>
</dbReference>
<dbReference type="PANTHER" id="PTHR12350">
    <property type="entry name" value="HISTONE-LYSINE N-METHYLTRANSFERASE-RELATED"/>
    <property type="match status" value="1"/>
</dbReference>
<dbReference type="PANTHER" id="PTHR12350:SF19">
    <property type="entry name" value="SET DOMAIN-CONTAINING PROTEIN"/>
    <property type="match status" value="1"/>
</dbReference>
<feature type="region of interest" description="Disordered" evidence="1">
    <location>
        <begin position="376"/>
        <end position="396"/>
    </location>
</feature>